<gene>
    <name evidence="1" type="ORF">GBAR_LOCUS16631</name>
</gene>
<organism evidence="1 2">
    <name type="scientific">Geodia barretti</name>
    <name type="common">Barrett's horny sponge</name>
    <dbReference type="NCBI Taxonomy" id="519541"/>
    <lineage>
        <taxon>Eukaryota</taxon>
        <taxon>Metazoa</taxon>
        <taxon>Porifera</taxon>
        <taxon>Demospongiae</taxon>
        <taxon>Heteroscleromorpha</taxon>
        <taxon>Tetractinellida</taxon>
        <taxon>Astrophorina</taxon>
        <taxon>Geodiidae</taxon>
        <taxon>Geodia</taxon>
    </lineage>
</organism>
<protein>
    <submittedName>
        <fullName evidence="1">Uncharacterized protein</fullName>
    </submittedName>
</protein>
<sequence length="78" mass="8709">MRRFRALSRACGDCQVTPQSFDCRVNSPVSPRVLRCRLAAPLSKVRQRDDAGLGCLLQVAFSSRNAHFRRSRSSAFAP</sequence>
<comment type="caution">
    <text evidence="1">The sequence shown here is derived from an EMBL/GenBank/DDBJ whole genome shotgun (WGS) entry which is preliminary data.</text>
</comment>
<dbReference type="AlphaFoldDB" id="A0AA35WWK9"/>
<keyword evidence="2" id="KW-1185">Reference proteome</keyword>
<accession>A0AA35WWK9</accession>
<dbReference type="Proteomes" id="UP001174909">
    <property type="component" value="Unassembled WGS sequence"/>
</dbReference>
<reference evidence="1" key="1">
    <citation type="submission" date="2023-03" db="EMBL/GenBank/DDBJ databases">
        <authorList>
            <person name="Steffen K."/>
            <person name="Cardenas P."/>
        </authorList>
    </citation>
    <scope>NUCLEOTIDE SEQUENCE</scope>
</reference>
<dbReference type="EMBL" id="CASHTH010002394">
    <property type="protein sequence ID" value="CAI8029262.1"/>
    <property type="molecule type" value="Genomic_DNA"/>
</dbReference>
<proteinExistence type="predicted"/>
<evidence type="ECO:0000313" key="2">
    <source>
        <dbReference type="Proteomes" id="UP001174909"/>
    </source>
</evidence>
<name>A0AA35WWK9_GEOBA</name>
<evidence type="ECO:0000313" key="1">
    <source>
        <dbReference type="EMBL" id="CAI8029262.1"/>
    </source>
</evidence>